<feature type="compositionally biased region" description="Basic and acidic residues" evidence="1">
    <location>
        <begin position="265"/>
        <end position="278"/>
    </location>
</feature>
<dbReference type="AlphaFoldDB" id="A0AAX4JQ03"/>
<evidence type="ECO:0000313" key="4">
    <source>
        <dbReference type="Proteomes" id="UP001355207"/>
    </source>
</evidence>
<evidence type="ECO:0000313" key="3">
    <source>
        <dbReference type="EMBL" id="WWC86958.1"/>
    </source>
</evidence>
<evidence type="ECO:0000256" key="2">
    <source>
        <dbReference type="SAM" id="Phobius"/>
    </source>
</evidence>
<dbReference type="Proteomes" id="UP001355207">
    <property type="component" value="Chromosome 2"/>
</dbReference>
<feature type="region of interest" description="Disordered" evidence="1">
    <location>
        <begin position="265"/>
        <end position="288"/>
    </location>
</feature>
<accession>A0AAX4JQ03</accession>
<keyword evidence="2" id="KW-1133">Transmembrane helix</keyword>
<gene>
    <name evidence="3" type="ORF">L201_001839</name>
</gene>
<proteinExistence type="predicted"/>
<name>A0AAX4JQ03_9TREE</name>
<sequence>MMCIKHVLLYFLVLPIPAASPIFLLLFVAAAFIAIKPCGYCLALLTVLFLSTSPHSPFLHPSLKSPSTTTHVDFNSTSSSNQFELPLNSPSPKRSWISFNGGRYSSPNLIGYEEMDKSISSPTFKDGPRSVYDKLITKIMGIDLPEFVTNPQLHIEFTGDGKKPYNVDSDVLIYNLIRPYVKPSTYLDSPRSSGVMGHLTDRNTNLVKWRRTRELPKNYHDFSWKGIGFIIDFGLKRSEEGLKWEIEEVIGKDWIRLTPEQEKQKIKEQQQQQEKQEEVTNDMQKKPKKVKHPGYLDIFTKHPWYWVIEPIIDYLGWSE</sequence>
<keyword evidence="2" id="KW-0812">Transmembrane</keyword>
<keyword evidence="4" id="KW-1185">Reference proteome</keyword>
<evidence type="ECO:0000256" key="1">
    <source>
        <dbReference type="SAM" id="MobiDB-lite"/>
    </source>
</evidence>
<dbReference type="GeneID" id="91092511"/>
<reference evidence="3 4" key="1">
    <citation type="submission" date="2024-01" db="EMBL/GenBank/DDBJ databases">
        <title>Comparative genomics of Cryptococcus and Kwoniella reveals pathogenesis evolution and contrasting modes of karyotype evolution via chromosome fusion or intercentromeric recombination.</title>
        <authorList>
            <person name="Coelho M.A."/>
            <person name="David-Palma M."/>
            <person name="Shea T."/>
            <person name="Bowers K."/>
            <person name="McGinley-Smith S."/>
            <person name="Mohammad A.W."/>
            <person name="Gnirke A."/>
            <person name="Yurkov A.M."/>
            <person name="Nowrousian M."/>
            <person name="Sun S."/>
            <person name="Cuomo C.A."/>
            <person name="Heitman J."/>
        </authorList>
    </citation>
    <scope>NUCLEOTIDE SEQUENCE [LARGE SCALE GENOMIC DNA]</scope>
    <source>
        <strain evidence="3 4">CBS 6074</strain>
    </source>
</reference>
<keyword evidence="2" id="KW-0472">Membrane</keyword>
<protein>
    <submittedName>
        <fullName evidence="3">Uncharacterized protein</fullName>
    </submittedName>
</protein>
<dbReference type="RefSeq" id="XP_066073721.1">
    <property type="nucleotide sequence ID" value="XM_066217624.1"/>
</dbReference>
<organism evidence="3 4">
    <name type="scientific">Kwoniella dendrophila CBS 6074</name>
    <dbReference type="NCBI Taxonomy" id="1295534"/>
    <lineage>
        <taxon>Eukaryota</taxon>
        <taxon>Fungi</taxon>
        <taxon>Dikarya</taxon>
        <taxon>Basidiomycota</taxon>
        <taxon>Agaricomycotina</taxon>
        <taxon>Tremellomycetes</taxon>
        <taxon>Tremellales</taxon>
        <taxon>Cryptococcaceae</taxon>
        <taxon>Kwoniella</taxon>
    </lineage>
</organism>
<dbReference type="EMBL" id="CP144099">
    <property type="protein sequence ID" value="WWC86958.1"/>
    <property type="molecule type" value="Genomic_DNA"/>
</dbReference>
<feature type="transmembrane region" description="Helical" evidence="2">
    <location>
        <begin position="7"/>
        <end position="35"/>
    </location>
</feature>